<feature type="transmembrane region" description="Helical" evidence="1">
    <location>
        <begin position="46"/>
        <end position="65"/>
    </location>
</feature>
<proteinExistence type="predicted"/>
<keyword evidence="1" id="KW-0812">Transmembrane</keyword>
<accession>A0A9W7FVR4</accession>
<dbReference type="EMBL" id="BRYA01000493">
    <property type="protein sequence ID" value="GMI19412.1"/>
    <property type="molecule type" value="Genomic_DNA"/>
</dbReference>
<reference evidence="3" key="1">
    <citation type="journal article" date="2023" name="Commun. Biol.">
        <title>Genome analysis of Parmales, the sister group of diatoms, reveals the evolutionary specialization of diatoms from phago-mixotrophs to photoautotrophs.</title>
        <authorList>
            <person name="Ban H."/>
            <person name="Sato S."/>
            <person name="Yoshikawa S."/>
            <person name="Yamada K."/>
            <person name="Nakamura Y."/>
            <person name="Ichinomiya M."/>
            <person name="Sato N."/>
            <person name="Blanc-Mathieu R."/>
            <person name="Endo H."/>
            <person name="Kuwata A."/>
            <person name="Ogata H."/>
        </authorList>
    </citation>
    <scope>NUCLEOTIDE SEQUENCE [LARGE SCALE GENOMIC DNA]</scope>
</reference>
<evidence type="ECO:0000313" key="2">
    <source>
        <dbReference type="EMBL" id="GMI19412.1"/>
    </source>
</evidence>
<name>A0A9W7FVR4_9STRA</name>
<comment type="caution">
    <text evidence="2">The sequence shown here is derived from an EMBL/GenBank/DDBJ whole genome shotgun (WGS) entry which is preliminary data.</text>
</comment>
<keyword evidence="1" id="KW-1133">Transmembrane helix</keyword>
<organism evidence="2 3">
    <name type="scientific">Triparma columacea</name>
    <dbReference type="NCBI Taxonomy" id="722753"/>
    <lineage>
        <taxon>Eukaryota</taxon>
        <taxon>Sar</taxon>
        <taxon>Stramenopiles</taxon>
        <taxon>Ochrophyta</taxon>
        <taxon>Bolidophyceae</taxon>
        <taxon>Parmales</taxon>
        <taxon>Triparmaceae</taxon>
        <taxon>Triparma</taxon>
    </lineage>
</organism>
<keyword evidence="3" id="KW-1185">Reference proteome</keyword>
<dbReference type="AlphaFoldDB" id="A0A9W7FVR4"/>
<evidence type="ECO:0000313" key="3">
    <source>
        <dbReference type="Proteomes" id="UP001165065"/>
    </source>
</evidence>
<protein>
    <submittedName>
        <fullName evidence="2">Uncharacterized protein</fullName>
    </submittedName>
</protein>
<feature type="transmembrane region" description="Helical" evidence="1">
    <location>
        <begin position="228"/>
        <end position="246"/>
    </location>
</feature>
<dbReference type="OrthoDB" id="229807at2759"/>
<dbReference type="Proteomes" id="UP001165065">
    <property type="component" value="Unassembled WGS sequence"/>
</dbReference>
<sequence length="460" mass="50728">MDKNNQPGALSRAGSRRGSASQAAILNALSGLSFGKTFSGFMIETAAVALFISILASTLLVPLFLSTQRVADMYFAEDRMFLPAAFKGTHPYYPNITVAPLDFGKNELYFLDYTTYPSEYFVLQGVVVTGMLLPPFLISVGISKLDSRGLFLTTLFFAVYMAMLQKSNATEYIMLAKGEDNSIIILINLLLYLTYHFFAFGLSLSLSTEDSQRKAKWRAAWCIFKFEFLQFFCSFLFGFMLLPLFFDPDTTTIMRAIIRGVLVAGFVSAYIEAGSRACVFLVGKCGLSPTAGHLIMVRPFMVMSVLGRIMQGSAPSLGESIFYEICGTLAELMTADQLLRGYTPVMATLEPFKKRGTKGNTVAVDPERIERRWSVRPNDGRTAEEKVDAERTHFCANAMIILTITESAAIVCTSVYWYFENINPSGVGITAGKLPSDVVLMNFLIQVMVNGSSATALSRT</sequence>
<feature type="transmembrane region" description="Helical" evidence="1">
    <location>
        <begin position="120"/>
        <end position="138"/>
    </location>
</feature>
<feature type="transmembrane region" description="Helical" evidence="1">
    <location>
        <begin position="252"/>
        <end position="271"/>
    </location>
</feature>
<keyword evidence="1" id="KW-0472">Membrane</keyword>
<gene>
    <name evidence="2" type="ORF">TrCOL_g4749</name>
</gene>
<feature type="transmembrane region" description="Helical" evidence="1">
    <location>
        <begin position="183"/>
        <end position="207"/>
    </location>
</feature>
<evidence type="ECO:0000256" key="1">
    <source>
        <dbReference type="SAM" id="Phobius"/>
    </source>
</evidence>
<feature type="transmembrane region" description="Helical" evidence="1">
    <location>
        <begin position="145"/>
        <end position="163"/>
    </location>
</feature>